<accession>A0A9D1ITA0</accession>
<dbReference type="Gene3D" id="3.30.70.360">
    <property type="match status" value="1"/>
</dbReference>
<evidence type="ECO:0000313" key="3">
    <source>
        <dbReference type="Proteomes" id="UP000824073"/>
    </source>
</evidence>
<protein>
    <submittedName>
        <fullName evidence="2">Amidohydrolase</fullName>
    </submittedName>
</protein>
<dbReference type="GO" id="GO:0071713">
    <property type="term" value="F:para-aminobenzoyl-glutamate hydrolase activity"/>
    <property type="evidence" value="ECO:0007669"/>
    <property type="project" value="TreeGrafter"/>
</dbReference>
<comment type="caution">
    <text evidence="2">The sequence shown here is derived from an EMBL/GenBank/DDBJ whole genome shotgun (WGS) entry which is preliminary data.</text>
</comment>
<proteinExistence type="predicted"/>
<dbReference type="GO" id="GO:0046657">
    <property type="term" value="P:folic acid catabolic process"/>
    <property type="evidence" value="ECO:0007669"/>
    <property type="project" value="TreeGrafter"/>
</dbReference>
<dbReference type="AlphaFoldDB" id="A0A9D1ITA0"/>
<dbReference type="PANTHER" id="PTHR30575:SF0">
    <property type="entry name" value="XAA-ARG DIPEPTIDASE"/>
    <property type="match status" value="1"/>
</dbReference>
<evidence type="ECO:0000313" key="2">
    <source>
        <dbReference type="EMBL" id="HIU42948.1"/>
    </source>
</evidence>
<dbReference type="GO" id="GO:0016805">
    <property type="term" value="F:dipeptidase activity"/>
    <property type="evidence" value="ECO:0007669"/>
    <property type="project" value="TreeGrafter"/>
</dbReference>
<dbReference type="NCBIfam" id="TIGR01891">
    <property type="entry name" value="amidohydrolases"/>
    <property type="match status" value="1"/>
</dbReference>
<dbReference type="InterPro" id="IPR017145">
    <property type="entry name" value="Aminobenzoyl-glu_utiliz_pB"/>
</dbReference>
<dbReference type="PANTHER" id="PTHR30575">
    <property type="entry name" value="PEPTIDASE M20"/>
    <property type="match status" value="1"/>
</dbReference>
<dbReference type="SUPFAM" id="SSF53187">
    <property type="entry name" value="Zn-dependent exopeptidases"/>
    <property type="match status" value="1"/>
</dbReference>
<dbReference type="Pfam" id="PF07687">
    <property type="entry name" value="M20_dimer"/>
    <property type="match status" value="1"/>
</dbReference>
<name>A0A9D1ITA0_9CLOT</name>
<dbReference type="Proteomes" id="UP000824073">
    <property type="component" value="Unassembled WGS sequence"/>
</dbReference>
<dbReference type="GO" id="GO:0005737">
    <property type="term" value="C:cytoplasm"/>
    <property type="evidence" value="ECO:0007669"/>
    <property type="project" value="TreeGrafter"/>
</dbReference>
<gene>
    <name evidence="2" type="ORF">IAB67_01465</name>
</gene>
<sequence>MDKHALYQYIDGKAADFCRVSDTVWDAAETAFEEKISAEALCQALEQEGFAVERGVAGIETAFLGRFGSGKPVIGFLGEFDALSGLSQKAGVCRPEPITPGENGHGCGHNMLGVASLAAAAAVKQYLEQTGAPGTVIYFGTPGEEGGSGKAFMAREGVFDELDLALTWHPGFHNSVSSGSSLANYQVRYVFSGVSAHAAGNPHQGRSALDAVELMNIGVQFLREHIIQEARIHYAITNTGGFSPNVVQAHAEVLYLIRAPKTPQVEEIYQRVNKIAQGAALMTETELTIDFVKACSNVIPNNALERVLYQNMRELPPPQYTDEEMAFIRAIAETCKPDLDALRRKMRGAPEDEIAAVEGQLQKPIYDFVLPYAPDASSMSGSTDVGDVSWVCPTAQIYTATWAAGTPGHSWQIVAQGKSAQAHKGMLYAGKVMAGAAVDLLQNPDLVQKAKDEHARRMGGAKYVCPIPAGVKPRKMR</sequence>
<dbReference type="FunFam" id="3.30.70.360:FF:000004">
    <property type="entry name" value="Peptidase M20 domain-containing protein 2"/>
    <property type="match status" value="1"/>
</dbReference>
<dbReference type="PIRSF" id="PIRSF037227">
    <property type="entry name" value="Aminobenzoyl-glu_utiliz_pB"/>
    <property type="match status" value="1"/>
</dbReference>
<reference evidence="2" key="2">
    <citation type="journal article" date="2021" name="PeerJ">
        <title>Extensive microbial diversity within the chicken gut microbiome revealed by metagenomics and culture.</title>
        <authorList>
            <person name="Gilroy R."/>
            <person name="Ravi A."/>
            <person name="Getino M."/>
            <person name="Pursley I."/>
            <person name="Horton D.L."/>
            <person name="Alikhan N.F."/>
            <person name="Baker D."/>
            <person name="Gharbi K."/>
            <person name="Hall N."/>
            <person name="Watson M."/>
            <person name="Adriaenssens E.M."/>
            <person name="Foster-Nyarko E."/>
            <person name="Jarju S."/>
            <person name="Secka A."/>
            <person name="Antonio M."/>
            <person name="Oren A."/>
            <person name="Chaudhuri R.R."/>
            <person name="La Ragione R."/>
            <person name="Hildebrand F."/>
            <person name="Pallen M.J."/>
        </authorList>
    </citation>
    <scope>NUCLEOTIDE SEQUENCE</scope>
    <source>
        <strain evidence="2">CHK191-8634</strain>
    </source>
</reference>
<organism evidence="2 3">
    <name type="scientific">Candidatus Ventrousia excrementavium</name>
    <dbReference type="NCBI Taxonomy" id="2840961"/>
    <lineage>
        <taxon>Bacteria</taxon>
        <taxon>Bacillati</taxon>
        <taxon>Bacillota</taxon>
        <taxon>Clostridia</taxon>
        <taxon>Eubacteriales</taxon>
        <taxon>Clostridiaceae</taxon>
        <taxon>Clostridiaceae incertae sedis</taxon>
        <taxon>Candidatus Ventrousia</taxon>
    </lineage>
</organism>
<dbReference type="Pfam" id="PF01546">
    <property type="entry name" value="Peptidase_M20"/>
    <property type="match status" value="1"/>
</dbReference>
<evidence type="ECO:0000259" key="1">
    <source>
        <dbReference type="Pfam" id="PF07687"/>
    </source>
</evidence>
<dbReference type="EMBL" id="DVMR01000014">
    <property type="protein sequence ID" value="HIU42948.1"/>
    <property type="molecule type" value="Genomic_DNA"/>
</dbReference>
<dbReference type="Gene3D" id="3.40.630.10">
    <property type="entry name" value="Zn peptidases"/>
    <property type="match status" value="1"/>
</dbReference>
<dbReference type="SUPFAM" id="SSF55031">
    <property type="entry name" value="Bacterial exopeptidase dimerisation domain"/>
    <property type="match status" value="1"/>
</dbReference>
<dbReference type="InterPro" id="IPR002933">
    <property type="entry name" value="Peptidase_M20"/>
</dbReference>
<dbReference type="InterPro" id="IPR011650">
    <property type="entry name" value="Peptidase_M20_dimer"/>
</dbReference>
<feature type="domain" description="Peptidase M20 dimerisation" evidence="1">
    <location>
        <begin position="187"/>
        <end position="277"/>
    </location>
</feature>
<reference evidence="2" key="1">
    <citation type="submission" date="2020-10" db="EMBL/GenBank/DDBJ databases">
        <authorList>
            <person name="Gilroy R."/>
        </authorList>
    </citation>
    <scope>NUCLEOTIDE SEQUENCE</scope>
    <source>
        <strain evidence="2">CHK191-8634</strain>
    </source>
</reference>
<dbReference type="InterPro" id="IPR036264">
    <property type="entry name" value="Bact_exopeptidase_dim_dom"/>
</dbReference>
<dbReference type="InterPro" id="IPR017439">
    <property type="entry name" value="Amidohydrolase"/>
</dbReference>
<dbReference type="InterPro" id="IPR052030">
    <property type="entry name" value="Peptidase_M20/M20A_hydrolases"/>
</dbReference>
<dbReference type="CDD" id="cd05673">
    <property type="entry name" value="M20_Acy1L2_AbgB"/>
    <property type="match status" value="1"/>
</dbReference>